<keyword evidence="5" id="KW-1185">Reference proteome</keyword>
<sequence length="170" mass="19292">MTLALLSTTGVGKAVNQLRNDETHGPEALRIVQKWKDMARSCGLKPKRKRSRSPSSEHEKSSPVKLKKKNIHSEDSGTGSSNEGTRKVSIIEKKAENACFINITFIRHYLAIYEVGDTPYFLLKPVLEKCSVDQLTLIEKRNPQLMEDSDELWEDIVNRSFPKCETTDDE</sequence>
<dbReference type="WBParaSite" id="GPUH_0001924901-mRNA-1">
    <property type="protein sequence ID" value="GPUH_0001924901-mRNA-1"/>
    <property type="gene ID" value="GPUH_0001924901"/>
</dbReference>
<dbReference type="OrthoDB" id="21513at2759"/>
<gene>
    <name evidence="4" type="ORF">GPUH_LOCUS19224</name>
</gene>
<dbReference type="Pfam" id="PF08711">
    <property type="entry name" value="Med26"/>
    <property type="match status" value="1"/>
</dbReference>
<dbReference type="InterPro" id="IPR051870">
    <property type="entry name" value="Elongin-A_domain"/>
</dbReference>
<dbReference type="Gene3D" id="6.10.250.3180">
    <property type="match status" value="1"/>
</dbReference>
<reference evidence="6" key="1">
    <citation type="submission" date="2016-06" db="UniProtKB">
        <authorList>
            <consortium name="WormBaseParasite"/>
        </authorList>
    </citation>
    <scope>IDENTIFICATION</scope>
</reference>
<feature type="domain" description="TFIIS N-terminal" evidence="3">
    <location>
        <begin position="1"/>
        <end position="42"/>
    </location>
</feature>
<proteinExistence type="predicted"/>
<comment type="subcellular location">
    <subcellularLocation>
        <location evidence="1">Nucleus</location>
    </subcellularLocation>
</comment>
<evidence type="ECO:0000259" key="3">
    <source>
        <dbReference type="PROSITE" id="PS51319"/>
    </source>
</evidence>
<dbReference type="Gene3D" id="1.20.930.10">
    <property type="entry name" value="Conserved domain common to transcription factors TFIIS, elongin A, CRSP70"/>
    <property type="match status" value="1"/>
</dbReference>
<dbReference type="GO" id="GO:0070449">
    <property type="term" value="C:elongin complex"/>
    <property type="evidence" value="ECO:0007669"/>
    <property type="project" value="InterPro"/>
</dbReference>
<dbReference type="PANTHER" id="PTHR15141:SF76">
    <property type="entry name" value="TRANSCRIPTION ELONGATION FACTOR B POLYPEPTIDE 3"/>
    <property type="match status" value="1"/>
</dbReference>
<dbReference type="AlphaFoldDB" id="A0A183EE33"/>
<dbReference type="PANTHER" id="PTHR15141">
    <property type="entry name" value="TRANSCRIPTION ELONGATION FACTOR B POLYPEPTIDE 3"/>
    <property type="match status" value="1"/>
</dbReference>
<dbReference type="InterPro" id="IPR017923">
    <property type="entry name" value="TFIIS_N"/>
</dbReference>
<evidence type="ECO:0000313" key="4">
    <source>
        <dbReference type="EMBL" id="VDN33403.1"/>
    </source>
</evidence>
<dbReference type="EMBL" id="UYRT01088150">
    <property type="protein sequence ID" value="VDN33403.1"/>
    <property type="molecule type" value="Genomic_DNA"/>
</dbReference>
<dbReference type="GO" id="GO:0006368">
    <property type="term" value="P:transcription elongation by RNA polymerase II"/>
    <property type="evidence" value="ECO:0007669"/>
    <property type="project" value="InterPro"/>
</dbReference>
<feature type="region of interest" description="Disordered" evidence="2">
    <location>
        <begin position="39"/>
        <end position="85"/>
    </location>
</feature>
<dbReference type="Proteomes" id="UP000271098">
    <property type="component" value="Unassembled WGS sequence"/>
</dbReference>
<accession>A0A183EE33</accession>
<reference evidence="4 5" key="2">
    <citation type="submission" date="2018-11" db="EMBL/GenBank/DDBJ databases">
        <authorList>
            <consortium name="Pathogen Informatics"/>
        </authorList>
    </citation>
    <scope>NUCLEOTIDE SEQUENCE [LARGE SCALE GENOMIC DNA]</scope>
</reference>
<protein>
    <submittedName>
        <fullName evidence="6">TFIIS N-terminal domain-containing protein</fullName>
    </submittedName>
</protein>
<dbReference type="InterPro" id="IPR035441">
    <property type="entry name" value="TFIIS/LEDGF_dom_sf"/>
</dbReference>
<evidence type="ECO:0000313" key="6">
    <source>
        <dbReference type="WBParaSite" id="GPUH_0001924901-mRNA-1"/>
    </source>
</evidence>
<evidence type="ECO:0000256" key="1">
    <source>
        <dbReference type="PROSITE-ProRule" id="PRU00649"/>
    </source>
</evidence>
<dbReference type="InterPro" id="IPR010684">
    <property type="entry name" value="RNA_pol_II_trans_fac_SIII_A"/>
</dbReference>
<keyword evidence="1" id="KW-0539">Nucleus</keyword>
<evidence type="ECO:0000256" key="2">
    <source>
        <dbReference type="SAM" id="MobiDB-lite"/>
    </source>
</evidence>
<evidence type="ECO:0000313" key="5">
    <source>
        <dbReference type="Proteomes" id="UP000271098"/>
    </source>
</evidence>
<dbReference type="SUPFAM" id="SSF47676">
    <property type="entry name" value="Conserved domain common to transcription factors TFIIS, elongin A, CRSP70"/>
    <property type="match status" value="1"/>
</dbReference>
<organism evidence="6">
    <name type="scientific">Gongylonema pulchrum</name>
    <dbReference type="NCBI Taxonomy" id="637853"/>
    <lineage>
        <taxon>Eukaryota</taxon>
        <taxon>Metazoa</taxon>
        <taxon>Ecdysozoa</taxon>
        <taxon>Nematoda</taxon>
        <taxon>Chromadorea</taxon>
        <taxon>Rhabditida</taxon>
        <taxon>Spirurina</taxon>
        <taxon>Spiruromorpha</taxon>
        <taxon>Spiruroidea</taxon>
        <taxon>Gongylonematidae</taxon>
        <taxon>Gongylonema</taxon>
    </lineage>
</organism>
<dbReference type="Pfam" id="PF06881">
    <property type="entry name" value="Elongin_A"/>
    <property type="match status" value="1"/>
</dbReference>
<dbReference type="PROSITE" id="PS51319">
    <property type="entry name" value="TFIIS_N"/>
    <property type="match status" value="1"/>
</dbReference>
<name>A0A183EE33_9BILA</name>